<dbReference type="HOGENOM" id="CLU_105027_0_0_2"/>
<dbReference type="PANTHER" id="PTHR30408">
    <property type="entry name" value="TYPE-1 RESTRICTION ENZYME ECOKI SPECIFICITY PROTEIN"/>
    <property type="match status" value="1"/>
</dbReference>
<dbReference type="REBASE" id="111315">
    <property type="entry name" value="S1.Gah234ORF1375P"/>
</dbReference>
<evidence type="ECO:0000259" key="4">
    <source>
        <dbReference type="Pfam" id="PF01420"/>
    </source>
</evidence>
<organism evidence="5 6">
    <name type="scientific">Geoglobus ahangari</name>
    <dbReference type="NCBI Taxonomy" id="113653"/>
    <lineage>
        <taxon>Archaea</taxon>
        <taxon>Methanobacteriati</taxon>
        <taxon>Methanobacteriota</taxon>
        <taxon>Archaeoglobi</taxon>
        <taxon>Archaeoglobales</taxon>
        <taxon>Archaeoglobaceae</taxon>
        <taxon>Geoglobus</taxon>
    </lineage>
</organism>
<dbReference type="GO" id="GO:0009035">
    <property type="term" value="F:type I site-specific deoxyribonuclease activity"/>
    <property type="evidence" value="ECO:0007669"/>
    <property type="project" value="UniProtKB-EC"/>
</dbReference>
<dbReference type="AlphaFoldDB" id="A0A0F7IFR6"/>
<dbReference type="GO" id="GO:0003677">
    <property type="term" value="F:DNA binding"/>
    <property type="evidence" value="ECO:0007669"/>
    <property type="project" value="UniProtKB-KW"/>
</dbReference>
<dbReference type="GeneID" id="25419513"/>
<comment type="similarity">
    <text evidence="1">Belongs to the type-I restriction system S methylase family.</text>
</comment>
<evidence type="ECO:0000256" key="1">
    <source>
        <dbReference type="ARBA" id="ARBA00010923"/>
    </source>
</evidence>
<keyword evidence="3" id="KW-0238">DNA-binding</keyword>
<accession>A0A0F7IFR6</accession>
<evidence type="ECO:0000256" key="3">
    <source>
        <dbReference type="ARBA" id="ARBA00023125"/>
    </source>
</evidence>
<dbReference type="Pfam" id="PF01420">
    <property type="entry name" value="Methylase_S"/>
    <property type="match status" value="1"/>
</dbReference>
<keyword evidence="6" id="KW-1185">Reference proteome</keyword>
<dbReference type="InParanoid" id="A0A0F7IFR6"/>
<dbReference type="OrthoDB" id="84651at2157"/>
<gene>
    <name evidence="5" type="ORF">GAH_01369</name>
</gene>
<keyword evidence="2" id="KW-0680">Restriction system</keyword>
<dbReference type="SUPFAM" id="SSF116734">
    <property type="entry name" value="DNA methylase specificity domain"/>
    <property type="match status" value="1"/>
</dbReference>
<dbReference type="InterPro" id="IPR000055">
    <property type="entry name" value="Restrct_endonuc_typeI_TRD"/>
</dbReference>
<dbReference type="STRING" id="113653.GAH_01369"/>
<dbReference type="PATRIC" id="fig|113653.22.peg.1354"/>
<reference evidence="5 6" key="1">
    <citation type="submission" date="2015-04" db="EMBL/GenBank/DDBJ databases">
        <title>The complete genome sequence of the hyperthermophilic, obligate iron-reducing archaeon Geoglobus ahangari strain 234T.</title>
        <authorList>
            <person name="Manzella M.P."/>
            <person name="Holmes D.E."/>
            <person name="Rocheleau J.M."/>
            <person name="Chung A."/>
            <person name="Reguera G."/>
            <person name="Kashefi K."/>
        </authorList>
    </citation>
    <scope>NUCLEOTIDE SEQUENCE [LARGE SCALE GENOMIC DNA]</scope>
    <source>
        <strain evidence="5 6">234</strain>
    </source>
</reference>
<dbReference type="GO" id="GO:0009307">
    <property type="term" value="P:DNA restriction-modification system"/>
    <property type="evidence" value="ECO:0007669"/>
    <property type="project" value="UniProtKB-KW"/>
</dbReference>
<evidence type="ECO:0000256" key="2">
    <source>
        <dbReference type="ARBA" id="ARBA00022747"/>
    </source>
</evidence>
<dbReference type="PANTHER" id="PTHR30408:SF12">
    <property type="entry name" value="TYPE I RESTRICTION ENZYME MJAVIII SPECIFICITY SUBUNIT"/>
    <property type="match status" value="1"/>
</dbReference>
<sequence length="195" mass="22352">MHELLTKGIGHTEFKDTEIGKIPKEWGVVKVENIVMPEDGIKRGPWGSMIKKEFFVESGYKVYEQKNVILNDFTVGDYYINDEKFDELKNYEIKPGDILMTSAGTIGKIAIVPEGIQRGIFNQALIRIRLNGNKINILFFKYLFESGLLERQLRKFTYGATQVNLASIKILKQILLPLPPLPEQQKNRRNSFNCG</sequence>
<keyword evidence="5" id="KW-0378">Hydrolase</keyword>
<feature type="domain" description="Type I restriction modification DNA specificity" evidence="4">
    <location>
        <begin position="48"/>
        <end position="187"/>
    </location>
</feature>
<dbReference type="EC" id="3.1.21.3" evidence="5"/>
<dbReference type="Proteomes" id="UP000034723">
    <property type="component" value="Chromosome"/>
</dbReference>
<dbReference type="InterPro" id="IPR044946">
    <property type="entry name" value="Restrct_endonuc_typeI_TRD_sf"/>
</dbReference>
<dbReference type="Gene3D" id="3.90.220.20">
    <property type="entry name" value="DNA methylase specificity domains"/>
    <property type="match status" value="1"/>
</dbReference>
<evidence type="ECO:0000313" key="5">
    <source>
        <dbReference type="EMBL" id="AKG91330.1"/>
    </source>
</evidence>
<proteinExistence type="inferred from homology"/>
<dbReference type="InterPro" id="IPR052021">
    <property type="entry name" value="Type-I_RS_S_subunit"/>
</dbReference>
<evidence type="ECO:0000313" key="6">
    <source>
        <dbReference type="Proteomes" id="UP000034723"/>
    </source>
</evidence>
<name>A0A0F7IFR6_9EURY</name>
<dbReference type="RefSeq" id="WP_052747799.1">
    <property type="nucleotide sequence ID" value="NZ_CP011267.1"/>
</dbReference>
<dbReference type="EMBL" id="CP011267">
    <property type="protein sequence ID" value="AKG91330.1"/>
    <property type="molecule type" value="Genomic_DNA"/>
</dbReference>
<dbReference type="KEGG" id="gah:GAH_01369"/>
<protein>
    <submittedName>
        <fullName evidence="5">Type I restriction modification DNA specificity domain</fullName>
        <ecNumber evidence="5">3.1.21.3</ecNumber>
    </submittedName>
</protein>